<dbReference type="AlphaFoldDB" id="A0A0F9H5N3"/>
<protein>
    <submittedName>
        <fullName evidence="1">Uncharacterized protein</fullName>
    </submittedName>
</protein>
<evidence type="ECO:0000313" key="1">
    <source>
        <dbReference type="EMBL" id="KKM06394.1"/>
    </source>
</evidence>
<sequence>MTKTENTWFQCAECPREGDTYYTVLRGHKEIKLCRVCLERIAQDLADGKGLQEYEGIDINEVLGIESGDEIQFEMELT</sequence>
<comment type="caution">
    <text evidence="1">The sequence shown here is derived from an EMBL/GenBank/DDBJ whole genome shotgun (WGS) entry which is preliminary data.</text>
</comment>
<accession>A0A0F9H5N3</accession>
<organism evidence="1">
    <name type="scientific">marine sediment metagenome</name>
    <dbReference type="NCBI Taxonomy" id="412755"/>
    <lineage>
        <taxon>unclassified sequences</taxon>
        <taxon>metagenomes</taxon>
        <taxon>ecological metagenomes</taxon>
    </lineage>
</organism>
<name>A0A0F9H5N3_9ZZZZ</name>
<dbReference type="EMBL" id="LAZR01016004">
    <property type="protein sequence ID" value="KKM06394.1"/>
    <property type="molecule type" value="Genomic_DNA"/>
</dbReference>
<reference evidence="1" key="1">
    <citation type="journal article" date="2015" name="Nature">
        <title>Complex archaea that bridge the gap between prokaryotes and eukaryotes.</title>
        <authorList>
            <person name="Spang A."/>
            <person name="Saw J.H."/>
            <person name="Jorgensen S.L."/>
            <person name="Zaremba-Niedzwiedzka K."/>
            <person name="Martijn J."/>
            <person name="Lind A.E."/>
            <person name="van Eijk R."/>
            <person name="Schleper C."/>
            <person name="Guy L."/>
            <person name="Ettema T.J."/>
        </authorList>
    </citation>
    <scope>NUCLEOTIDE SEQUENCE</scope>
</reference>
<proteinExistence type="predicted"/>
<gene>
    <name evidence="1" type="ORF">LCGC14_1744450</name>
</gene>